<evidence type="ECO:0000313" key="8">
    <source>
        <dbReference type="Proteomes" id="UP001501682"/>
    </source>
</evidence>
<name>A0ABP8CPA3_9FLAO</name>
<sequence length="388" mass="42700">MKYRFLISILILNVLLTSCNGNKTKQPVISADELQKNNILPSDNAKEFSLKDFYTYDSRLAYKTDSIFNTMTDSERVAQMIIASIGELGHDLNKAKLLVENKKVGGFVILKGTKEDHKSTIETLNATAKKHNSFGLLFSADAEPSLFNSRIVGSQPVKNTVDLTSISEVDAVAKTISDELRYLGVHQNYAPVLDVSENNSAITNRSFGANPKDVINKSNAFVERTQNENIVATVKHFPGHGLVTGDSHFNTVFIDGDLLELDNYKPIIDNGVISVMVAHISIKNNPKYNTFNVPASCSKKIVTGLLKNELNFKGLIVSDGMKMNGLQNIPKATLEASKAGCDIILIPKNEDDTAQLILNEIKTNAAYKAQVYESVMKIIRLKTCLGIE</sequence>
<dbReference type="Gene3D" id="3.20.20.300">
    <property type="entry name" value="Glycoside hydrolase, family 3, N-terminal domain"/>
    <property type="match status" value="1"/>
</dbReference>
<keyword evidence="8" id="KW-1185">Reference proteome</keyword>
<protein>
    <recommendedName>
        <fullName evidence="3">beta-N-acetylhexosaminidase</fullName>
        <ecNumber evidence="3">3.2.1.52</ecNumber>
    </recommendedName>
</protein>
<dbReference type="EMBL" id="BAABCB010000007">
    <property type="protein sequence ID" value="GAA4241676.1"/>
    <property type="molecule type" value="Genomic_DNA"/>
</dbReference>
<dbReference type="Pfam" id="PF00933">
    <property type="entry name" value="Glyco_hydro_3"/>
    <property type="match status" value="1"/>
</dbReference>
<evidence type="ECO:0000256" key="1">
    <source>
        <dbReference type="ARBA" id="ARBA00001231"/>
    </source>
</evidence>
<evidence type="ECO:0000256" key="2">
    <source>
        <dbReference type="ARBA" id="ARBA00005336"/>
    </source>
</evidence>
<dbReference type="InterPro" id="IPR017853">
    <property type="entry name" value="GH"/>
</dbReference>
<dbReference type="EC" id="3.2.1.52" evidence="3"/>
<evidence type="ECO:0000313" key="7">
    <source>
        <dbReference type="EMBL" id="GAA4241676.1"/>
    </source>
</evidence>
<accession>A0ABP8CPA3</accession>
<dbReference type="SUPFAM" id="SSF51445">
    <property type="entry name" value="(Trans)glycosidases"/>
    <property type="match status" value="1"/>
</dbReference>
<evidence type="ECO:0000259" key="6">
    <source>
        <dbReference type="Pfam" id="PF00933"/>
    </source>
</evidence>
<keyword evidence="4" id="KW-0378">Hydrolase</keyword>
<dbReference type="InterPro" id="IPR001764">
    <property type="entry name" value="Glyco_hydro_3_N"/>
</dbReference>
<gene>
    <name evidence="7" type="ORF">GCM10022292_09050</name>
</gene>
<dbReference type="PANTHER" id="PTHR30480">
    <property type="entry name" value="BETA-HEXOSAMINIDASE-RELATED"/>
    <property type="match status" value="1"/>
</dbReference>
<reference evidence="8" key="1">
    <citation type="journal article" date="2019" name="Int. J. Syst. Evol. Microbiol.">
        <title>The Global Catalogue of Microorganisms (GCM) 10K type strain sequencing project: providing services to taxonomists for standard genome sequencing and annotation.</title>
        <authorList>
            <consortium name="The Broad Institute Genomics Platform"/>
            <consortium name="The Broad Institute Genome Sequencing Center for Infectious Disease"/>
            <person name="Wu L."/>
            <person name="Ma J."/>
        </authorList>
    </citation>
    <scope>NUCLEOTIDE SEQUENCE [LARGE SCALE GENOMIC DNA]</scope>
    <source>
        <strain evidence="8">JCM 17633</strain>
    </source>
</reference>
<dbReference type="InterPro" id="IPR050226">
    <property type="entry name" value="NagZ_Beta-hexosaminidase"/>
</dbReference>
<evidence type="ECO:0000256" key="3">
    <source>
        <dbReference type="ARBA" id="ARBA00012663"/>
    </source>
</evidence>
<feature type="domain" description="Glycoside hydrolase family 3 N-terminal" evidence="6">
    <location>
        <begin position="75"/>
        <end position="381"/>
    </location>
</feature>
<comment type="catalytic activity">
    <reaction evidence="1">
        <text>Hydrolysis of terminal non-reducing N-acetyl-D-hexosamine residues in N-acetyl-beta-D-hexosaminides.</text>
        <dbReference type="EC" id="3.2.1.52"/>
    </reaction>
</comment>
<organism evidence="7 8">
    <name type="scientific">Winogradskyella damuponensis</name>
    <dbReference type="NCBI Taxonomy" id="943939"/>
    <lineage>
        <taxon>Bacteria</taxon>
        <taxon>Pseudomonadati</taxon>
        <taxon>Bacteroidota</taxon>
        <taxon>Flavobacteriia</taxon>
        <taxon>Flavobacteriales</taxon>
        <taxon>Flavobacteriaceae</taxon>
        <taxon>Winogradskyella</taxon>
    </lineage>
</organism>
<dbReference type="RefSeq" id="WP_344712904.1">
    <property type="nucleotide sequence ID" value="NZ_BAABCB010000007.1"/>
</dbReference>
<evidence type="ECO:0000256" key="4">
    <source>
        <dbReference type="ARBA" id="ARBA00022801"/>
    </source>
</evidence>
<comment type="caution">
    <text evidence="7">The sequence shown here is derived from an EMBL/GenBank/DDBJ whole genome shotgun (WGS) entry which is preliminary data.</text>
</comment>
<dbReference type="PANTHER" id="PTHR30480:SF13">
    <property type="entry name" value="BETA-HEXOSAMINIDASE"/>
    <property type="match status" value="1"/>
</dbReference>
<comment type="similarity">
    <text evidence="2">Belongs to the glycosyl hydrolase 3 family.</text>
</comment>
<proteinExistence type="inferred from homology"/>
<dbReference type="PROSITE" id="PS51257">
    <property type="entry name" value="PROKAR_LIPOPROTEIN"/>
    <property type="match status" value="1"/>
</dbReference>
<dbReference type="InterPro" id="IPR036962">
    <property type="entry name" value="Glyco_hydro_3_N_sf"/>
</dbReference>
<evidence type="ECO:0000256" key="5">
    <source>
        <dbReference type="ARBA" id="ARBA00023295"/>
    </source>
</evidence>
<dbReference type="Proteomes" id="UP001501682">
    <property type="component" value="Unassembled WGS sequence"/>
</dbReference>
<keyword evidence="5" id="KW-0326">Glycosidase</keyword>